<evidence type="ECO:0000256" key="6">
    <source>
        <dbReference type="ARBA" id="ARBA00023211"/>
    </source>
</evidence>
<evidence type="ECO:0000256" key="2">
    <source>
        <dbReference type="ARBA" id="ARBA00001946"/>
    </source>
</evidence>
<evidence type="ECO:0000259" key="8">
    <source>
        <dbReference type="PROSITE" id="PS51462"/>
    </source>
</evidence>
<dbReference type="InterPro" id="IPR045121">
    <property type="entry name" value="CoAse"/>
</dbReference>
<evidence type="ECO:0000256" key="5">
    <source>
        <dbReference type="ARBA" id="ARBA00022842"/>
    </source>
</evidence>
<keyword evidence="10" id="KW-1185">Reference proteome</keyword>
<dbReference type="PANTHER" id="PTHR12992:SF11">
    <property type="entry name" value="MITOCHONDRIAL COENZYME A DIPHOSPHATASE NUDT8"/>
    <property type="match status" value="1"/>
</dbReference>
<evidence type="ECO:0000313" key="10">
    <source>
        <dbReference type="Proteomes" id="UP001060414"/>
    </source>
</evidence>
<dbReference type="CDD" id="cd03426">
    <property type="entry name" value="NUDIX_CoAse_Nudt7"/>
    <property type="match status" value="1"/>
</dbReference>
<dbReference type="EMBL" id="CP092109">
    <property type="protein sequence ID" value="UWZ78561.1"/>
    <property type="molecule type" value="Genomic_DNA"/>
</dbReference>
<evidence type="ECO:0000256" key="3">
    <source>
        <dbReference type="ARBA" id="ARBA00022723"/>
    </source>
</evidence>
<keyword evidence="4" id="KW-0378">Hydrolase</keyword>
<keyword evidence="5" id="KW-0460">Magnesium</keyword>
<comment type="cofactor">
    <cofactor evidence="1">
        <name>Mn(2+)</name>
        <dbReference type="ChEBI" id="CHEBI:29035"/>
    </cofactor>
</comment>
<dbReference type="Proteomes" id="UP001060414">
    <property type="component" value="Chromosome"/>
</dbReference>
<name>A0ABY5ZMT7_9BACT</name>
<feature type="region of interest" description="Disordered" evidence="7">
    <location>
        <begin position="58"/>
        <end position="81"/>
    </location>
</feature>
<sequence>MNFFTQIGLCLENYPPRVLQDPTRATAAVALVLRAGAEEPEILFIRRAPHPADPWSGDFAFPGGRIDPQDPGPRAAAERETREEVGLDLSEACFLGRLDDLAGAHLPIIVSCFVYQIEKPLPLRLSDEVADAYWIPISRLTDPRHHALSPVRFAGQSLERPAIRLLDSQHGVLWGITYRLINSFFETIEQPLPRPAAGRDPRRRD</sequence>
<dbReference type="InterPro" id="IPR000086">
    <property type="entry name" value="NUDIX_hydrolase_dom"/>
</dbReference>
<accession>A0ABY5ZMT7</accession>
<evidence type="ECO:0000256" key="1">
    <source>
        <dbReference type="ARBA" id="ARBA00001936"/>
    </source>
</evidence>
<proteinExistence type="predicted"/>
<dbReference type="PROSITE" id="PS51462">
    <property type="entry name" value="NUDIX"/>
    <property type="match status" value="1"/>
</dbReference>
<evidence type="ECO:0000313" key="9">
    <source>
        <dbReference type="EMBL" id="UWZ78561.1"/>
    </source>
</evidence>
<protein>
    <submittedName>
        <fullName evidence="9">CoA pyrophosphatase</fullName>
    </submittedName>
</protein>
<dbReference type="InterPro" id="IPR015797">
    <property type="entry name" value="NUDIX_hydrolase-like_dom_sf"/>
</dbReference>
<dbReference type="Pfam" id="PF00293">
    <property type="entry name" value="NUDIX"/>
    <property type="match status" value="1"/>
</dbReference>
<keyword evidence="3" id="KW-0479">Metal-binding</keyword>
<evidence type="ECO:0000256" key="7">
    <source>
        <dbReference type="SAM" id="MobiDB-lite"/>
    </source>
</evidence>
<gene>
    <name evidence="9" type="ORF">L9S41_12840</name>
</gene>
<dbReference type="RefSeq" id="WP_260746915.1">
    <property type="nucleotide sequence ID" value="NZ_CP092109.1"/>
</dbReference>
<dbReference type="PANTHER" id="PTHR12992">
    <property type="entry name" value="NUDIX HYDROLASE"/>
    <property type="match status" value="1"/>
</dbReference>
<reference evidence="9" key="1">
    <citation type="journal article" date="2022" name="Environ. Microbiol.">
        <title>Geoalkalibacter halelectricus SAP #1 sp. nov. possessing extracellular electron transfer and mineral#reducing capabilities from a haloalkaline environment.</title>
        <authorList>
            <person name="Yadav S."/>
            <person name="Singh R."/>
            <person name="Sundharam S.S."/>
            <person name="Chaudhary S."/>
            <person name="Krishnamurthi S."/>
            <person name="Patil S.A."/>
        </authorList>
    </citation>
    <scope>NUCLEOTIDE SEQUENCE</scope>
    <source>
        <strain evidence="9">SAP-1</strain>
    </source>
</reference>
<organism evidence="9 10">
    <name type="scientific">Geoalkalibacter halelectricus</name>
    <dbReference type="NCBI Taxonomy" id="2847045"/>
    <lineage>
        <taxon>Bacteria</taxon>
        <taxon>Pseudomonadati</taxon>
        <taxon>Thermodesulfobacteriota</taxon>
        <taxon>Desulfuromonadia</taxon>
        <taxon>Desulfuromonadales</taxon>
        <taxon>Geoalkalibacteraceae</taxon>
        <taxon>Geoalkalibacter</taxon>
    </lineage>
</organism>
<comment type="cofactor">
    <cofactor evidence="2">
        <name>Mg(2+)</name>
        <dbReference type="ChEBI" id="CHEBI:18420"/>
    </cofactor>
</comment>
<feature type="domain" description="Nudix hydrolase" evidence="8">
    <location>
        <begin position="22"/>
        <end position="159"/>
    </location>
</feature>
<dbReference type="Gene3D" id="3.90.79.10">
    <property type="entry name" value="Nucleoside Triphosphate Pyrophosphohydrolase"/>
    <property type="match status" value="1"/>
</dbReference>
<keyword evidence="6" id="KW-0464">Manganese</keyword>
<evidence type="ECO:0000256" key="4">
    <source>
        <dbReference type="ARBA" id="ARBA00022801"/>
    </source>
</evidence>
<dbReference type="SUPFAM" id="SSF55811">
    <property type="entry name" value="Nudix"/>
    <property type="match status" value="1"/>
</dbReference>